<dbReference type="KEGG" id="fli:Fleli_3269"/>
<dbReference type="Proteomes" id="UP000006054">
    <property type="component" value="Chromosome"/>
</dbReference>
<dbReference type="HOGENOM" id="CLU_092744_0_0_10"/>
<dbReference type="AlphaFoldDB" id="I4ANR4"/>
<dbReference type="Pfam" id="PF01797">
    <property type="entry name" value="Y1_Tnp"/>
    <property type="match status" value="1"/>
</dbReference>
<feature type="domain" description="Transposase IS200-like" evidence="1">
    <location>
        <begin position="76"/>
        <end position="182"/>
    </location>
</feature>
<proteinExistence type="predicted"/>
<dbReference type="eggNOG" id="COG1943">
    <property type="taxonomic scope" value="Bacteria"/>
</dbReference>
<dbReference type="GO" id="GO:0004803">
    <property type="term" value="F:transposase activity"/>
    <property type="evidence" value="ECO:0007669"/>
    <property type="project" value="InterPro"/>
</dbReference>
<dbReference type="SUPFAM" id="SSF143422">
    <property type="entry name" value="Transposase IS200-like"/>
    <property type="match status" value="1"/>
</dbReference>
<dbReference type="EMBL" id="CP003345">
    <property type="protein sequence ID" value="AFM05599.1"/>
    <property type="molecule type" value="Genomic_DNA"/>
</dbReference>
<dbReference type="OrthoDB" id="9794403at2"/>
<dbReference type="GO" id="GO:0006313">
    <property type="term" value="P:DNA transposition"/>
    <property type="evidence" value="ECO:0007669"/>
    <property type="project" value="InterPro"/>
</dbReference>
<name>I4ANR4_BERLS</name>
<keyword evidence="3" id="KW-1185">Reference proteome</keyword>
<dbReference type="GO" id="GO:0043565">
    <property type="term" value="F:sequence-specific DNA binding"/>
    <property type="evidence" value="ECO:0007669"/>
    <property type="project" value="TreeGrafter"/>
</dbReference>
<dbReference type="STRING" id="880071.Fleli_3269"/>
<organism evidence="2 3">
    <name type="scientific">Bernardetia litoralis (strain ATCC 23117 / DSM 6794 / NBRC 15988 / NCIMB 1366 / Fx l1 / Sio-4)</name>
    <name type="common">Flexibacter litoralis</name>
    <dbReference type="NCBI Taxonomy" id="880071"/>
    <lineage>
        <taxon>Bacteria</taxon>
        <taxon>Pseudomonadati</taxon>
        <taxon>Bacteroidota</taxon>
        <taxon>Cytophagia</taxon>
        <taxon>Cytophagales</taxon>
        <taxon>Bernardetiaceae</taxon>
        <taxon>Bernardetia</taxon>
    </lineage>
</organism>
<sequence>MQQRNLPHIYPEGATFFINFCLHNVIPQKIADKIKNEYDVSINEVVQKKLSKNEQEDSLYKLRKKYFATYDKTLELYAKEDDYLKNPKVVKIIMDRMKEYDGKKYDLLSYCVMSNHVHLLFCTADYEKIDMSHIMKLIKGGSAHSINQVLKRKGIFWQKESYDHYVRNDKEFKNIIYYILENPVRVGVVEKWDSYPFTYLKSDEID</sequence>
<gene>
    <name evidence="2" type="ordered locus">Fleli_3269</name>
</gene>
<dbReference type="PANTHER" id="PTHR36966:SF1">
    <property type="entry name" value="REP-ASSOCIATED TYROSINE TRANSPOSASE"/>
    <property type="match status" value="1"/>
</dbReference>
<dbReference type="InterPro" id="IPR052715">
    <property type="entry name" value="RAYT_transposase"/>
</dbReference>
<protein>
    <submittedName>
        <fullName evidence="2">Transposase</fullName>
    </submittedName>
</protein>
<dbReference type="SMART" id="SM01321">
    <property type="entry name" value="Y1_Tnp"/>
    <property type="match status" value="1"/>
</dbReference>
<reference evidence="3" key="1">
    <citation type="submission" date="2012-06" db="EMBL/GenBank/DDBJ databases">
        <title>The complete genome of Flexibacter litoralis DSM 6794.</title>
        <authorList>
            <person name="Lucas S."/>
            <person name="Copeland A."/>
            <person name="Lapidus A."/>
            <person name="Glavina del Rio T."/>
            <person name="Dalin E."/>
            <person name="Tice H."/>
            <person name="Bruce D."/>
            <person name="Goodwin L."/>
            <person name="Pitluck S."/>
            <person name="Peters L."/>
            <person name="Ovchinnikova G."/>
            <person name="Lu M."/>
            <person name="Kyrpides N."/>
            <person name="Mavromatis K."/>
            <person name="Ivanova N."/>
            <person name="Brettin T."/>
            <person name="Detter J.C."/>
            <person name="Han C."/>
            <person name="Larimer F."/>
            <person name="Land M."/>
            <person name="Hauser L."/>
            <person name="Markowitz V."/>
            <person name="Cheng J.-F."/>
            <person name="Hugenholtz P."/>
            <person name="Woyke T."/>
            <person name="Wu D."/>
            <person name="Spring S."/>
            <person name="Lang E."/>
            <person name="Kopitz M."/>
            <person name="Brambilla E."/>
            <person name="Klenk H.-P."/>
            <person name="Eisen J.A."/>
        </authorList>
    </citation>
    <scope>NUCLEOTIDE SEQUENCE [LARGE SCALE GENOMIC DNA]</scope>
    <source>
        <strain evidence="3">ATCC 23117 / DSM 6794 / NBRC 15988 / NCIMB 1366 / Sio-4</strain>
    </source>
</reference>
<dbReference type="PANTHER" id="PTHR36966">
    <property type="entry name" value="REP-ASSOCIATED TYROSINE TRANSPOSASE"/>
    <property type="match status" value="1"/>
</dbReference>
<dbReference type="InterPro" id="IPR036515">
    <property type="entry name" value="Transposase_17_sf"/>
</dbReference>
<dbReference type="Gene3D" id="3.30.70.1290">
    <property type="entry name" value="Transposase IS200-like"/>
    <property type="match status" value="1"/>
</dbReference>
<dbReference type="NCBIfam" id="NF047646">
    <property type="entry name" value="REP_Tyr_transpos"/>
    <property type="match status" value="1"/>
</dbReference>
<dbReference type="RefSeq" id="WP_014799028.1">
    <property type="nucleotide sequence ID" value="NC_018018.1"/>
</dbReference>
<evidence type="ECO:0000313" key="2">
    <source>
        <dbReference type="EMBL" id="AFM05599.1"/>
    </source>
</evidence>
<dbReference type="InterPro" id="IPR002686">
    <property type="entry name" value="Transposase_17"/>
</dbReference>
<evidence type="ECO:0000313" key="3">
    <source>
        <dbReference type="Proteomes" id="UP000006054"/>
    </source>
</evidence>
<accession>I4ANR4</accession>
<evidence type="ECO:0000259" key="1">
    <source>
        <dbReference type="SMART" id="SM01321"/>
    </source>
</evidence>